<gene>
    <name evidence="1" type="ORF">Tfer_1780</name>
</gene>
<sequence>MLNIRDYLEDIHHILSVQSPAQFKMFIYRYMPNDPRAQYLLSLDRNELKLYMNRLKKQMLPWIEESLEIMSDDPLH</sequence>
<name>A0A0L6W1X3_9FIRM</name>
<dbReference type="RefSeq" id="WP_152909011.1">
    <property type="nucleotide sequence ID" value="NZ_LGTE01000011.1"/>
</dbReference>
<reference evidence="2" key="1">
    <citation type="submission" date="2015-07" db="EMBL/GenBank/DDBJ databases">
        <title>Complete Genome of Thermincola ferriacetica strain Z-0001T.</title>
        <authorList>
            <person name="Lusk B."/>
            <person name="Badalamenti J.P."/>
            <person name="Parameswaran P."/>
            <person name="Bond D.R."/>
            <person name="Torres C.I."/>
        </authorList>
    </citation>
    <scope>NUCLEOTIDE SEQUENCE [LARGE SCALE GENOMIC DNA]</scope>
    <source>
        <strain evidence="2">Z-0001</strain>
    </source>
</reference>
<dbReference type="Proteomes" id="UP000037175">
    <property type="component" value="Unassembled WGS sequence"/>
</dbReference>
<keyword evidence="2" id="KW-1185">Reference proteome</keyword>
<evidence type="ECO:0000313" key="1">
    <source>
        <dbReference type="EMBL" id="KNZ69535.1"/>
    </source>
</evidence>
<organism evidence="1 2">
    <name type="scientific">Thermincola ferriacetica</name>
    <dbReference type="NCBI Taxonomy" id="281456"/>
    <lineage>
        <taxon>Bacteria</taxon>
        <taxon>Bacillati</taxon>
        <taxon>Bacillota</taxon>
        <taxon>Clostridia</taxon>
        <taxon>Eubacteriales</taxon>
        <taxon>Thermincolaceae</taxon>
        <taxon>Thermincola</taxon>
    </lineage>
</organism>
<evidence type="ECO:0000313" key="2">
    <source>
        <dbReference type="Proteomes" id="UP000037175"/>
    </source>
</evidence>
<dbReference type="AlphaFoldDB" id="A0A0L6W1X3"/>
<comment type="caution">
    <text evidence="1">The sequence shown here is derived from an EMBL/GenBank/DDBJ whole genome shotgun (WGS) entry which is preliminary data.</text>
</comment>
<dbReference type="EMBL" id="LGTE01000011">
    <property type="protein sequence ID" value="KNZ69535.1"/>
    <property type="molecule type" value="Genomic_DNA"/>
</dbReference>
<protein>
    <submittedName>
        <fullName evidence="1">Uncharacterized protein</fullName>
    </submittedName>
</protein>
<accession>A0A0L6W1X3</accession>
<proteinExistence type="predicted"/>